<keyword evidence="3" id="KW-1185">Reference proteome</keyword>
<dbReference type="GeneID" id="72007331"/>
<accession>A0ABQ8KYG7</accession>
<name>A0ABQ8KYG7_9APHY</name>
<dbReference type="InterPro" id="IPR042859">
    <property type="entry name" value="NOL11"/>
</dbReference>
<comment type="caution">
    <text evidence="2">The sequence shown here is derived from an EMBL/GenBank/DDBJ whole genome shotgun (WGS) entry which is preliminary data.</text>
</comment>
<organism evidence="2 3">
    <name type="scientific">Rhodofomes roseus</name>
    <dbReference type="NCBI Taxonomy" id="34475"/>
    <lineage>
        <taxon>Eukaryota</taxon>
        <taxon>Fungi</taxon>
        <taxon>Dikarya</taxon>
        <taxon>Basidiomycota</taxon>
        <taxon>Agaricomycotina</taxon>
        <taxon>Agaricomycetes</taxon>
        <taxon>Polyporales</taxon>
        <taxon>Rhodofomes</taxon>
    </lineage>
</organism>
<sequence>MGANITDPFLLASYPVPIRQGRPSSSKQPPGSASHVLVDSRHASSSERADNFVSLAVQGDGIHVLDLSTLHPAVSHTLGPNTTFSCPPTSRTSRKSGTKICTTYAAVASSPDVLEEDRERTVWWWEESLSGGVMSADAQKKRKSRTLPHRVTHIYAPEDLPDHLIITGLGGRLTVTDPELNQISSSSSQEVDTVLLRHFVFPRQACTFLPAETFPSNGVISISALRRNTDVLLSVSLVDTEGKIHSFGDCTVAADDTDIVDVSFSTSGCLSVLTRSGKWTAYRVSVSPSSTLSTLPLSPPVYLFSLSFLSSVSHASAHTSEISLLALTSSHVLLACITLANPEITLLLWDVQYGVILAEQQFACPLNLYRGKGRGVRMDLVASGSAAEPSQALLVLHPADAKSQESLFPRATSVLVVPLSVPRTSTIANALGRAAASQAYLRPEADSPQRVKGTQLTLELGGLEPEQGRTLKALLEVQEKGRTAEVEKRWAAYVEAGGPEGKPRLGHLFVKQLLDVLFLVPSPGRDVATTNATEAYARGVLTYLLERRAVSDAMIEGGLLPALMVRNDWSNAVLALSTVIDLPESDIISLLAKVVAHHRQSNTNPDAMQVDSPSPSFSTPPTLPAFLALCVTSPASPGPLRVALRKHLPDAEDVACLLEVLDEWVGKWGEEELRLVPDRVKKDTHGMYVPIFEDERKPDMPPLDKILLFTQAVLDSSFVALLAHPPAHALLRTLLARLEPELALIAELQSLKGPLSAFASAQSRSAFLHGPGRAKGESQDWRQRKKAQTEQREMNIGMYQMEELVI</sequence>
<feature type="compositionally biased region" description="Polar residues" evidence="1">
    <location>
        <begin position="22"/>
        <end position="31"/>
    </location>
</feature>
<dbReference type="EMBL" id="JADCUA010000001">
    <property type="protein sequence ID" value="KAH9844352.1"/>
    <property type="molecule type" value="Genomic_DNA"/>
</dbReference>
<feature type="region of interest" description="Disordered" evidence="1">
    <location>
        <begin position="16"/>
        <end position="41"/>
    </location>
</feature>
<dbReference type="Proteomes" id="UP000814176">
    <property type="component" value="Unassembled WGS sequence"/>
</dbReference>
<feature type="compositionally biased region" description="Polar residues" evidence="1">
    <location>
        <begin position="78"/>
        <end position="91"/>
    </location>
</feature>
<feature type="region of interest" description="Disordered" evidence="1">
    <location>
        <begin position="769"/>
        <end position="789"/>
    </location>
</feature>
<proteinExistence type="predicted"/>
<gene>
    <name evidence="2" type="ORF">C8Q71DRAFT_844992</name>
</gene>
<evidence type="ECO:0000313" key="2">
    <source>
        <dbReference type="EMBL" id="KAH9844352.1"/>
    </source>
</evidence>
<dbReference type="RefSeq" id="XP_047785162.1">
    <property type="nucleotide sequence ID" value="XM_047926599.1"/>
</dbReference>
<evidence type="ECO:0000256" key="1">
    <source>
        <dbReference type="SAM" id="MobiDB-lite"/>
    </source>
</evidence>
<feature type="compositionally biased region" description="Basic and acidic residues" evidence="1">
    <location>
        <begin position="774"/>
        <end position="789"/>
    </location>
</feature>
<reference evidence="2 3" key="1">
    <citation type="journal article" date="2021" name="Environ. Microbiol.">
        <title>Gene family expansions and transcriptome signatures uncover fungal adaptations to wood decay.</title>
        <authorList>
            <person name="Hage H."/>
            <person name="Miyauchi S."/>
            <person name="Viragh M."/>
            <person name="Drula E."/>
            <person name="Min B."/>
            <person name="Chaduli D."/>
            <person name="Navarro D."/>
            <person name="Favel A."/>
            <person name="Norest M."/>
            <person name="Lesage-Meessen L."/>
            <person name="Balint B."/>
            <person name="Merenyi Z."/>
            <person name="de Eugenio L."/>
            <person name="Morin E."/>
            <person name="Martinez A.T."/>
            <person name="Baldrian P."/>
            <person name="Stursova M."/>
            <person name="Martinez M.J."/>
            <person name="Novotny C."/>
            <person name="Magnuson J.K."/>
            <person name="Spatafora J.W."/>
            <person name="Maurice S."/>
            <person name="Pangilinan J."/>
            <person name="Andreopoulos W."/>
            <person name="LaButti K."/>
            <person name="Hundley H."/>
            <person name="Na H."/>
            <person name="Kuo A."/>
            <person name="Barry K."/>
            <person name="Lipzen A."/>
            <person name="Henrissat B."/>
            <person name="Riley R."/>
            <person name="Ahrendt S."/>
            <person name="Nagy L.G."/>
            <person name="Grigoriev I.V."/>
            <person name="Martin F."/>
            <person name="Rosso M.N."/>
        </authorList>
    </citation>
    <scope>NUCLEOTIDE SEQUENCE [LARGE SCALE GENOMIC DNA]</scope>
    <source>
        <strain evidence="2 3">CIRM-BRFM 1785</strain>
    </source>
</reference>
<evidence type="ECO:0000313" key="3">
    <source>
        <dbReference type="Proteomes" id="UP000814176"/>
    </source>
</evidence>
<feature type="region of interest" description="Disordered" evidence="1">
    <location>
        <begin position="77"/>
        <end position="97"/>
    </location>
</feature>
<dbReference type="PANTHER" id="PTHR15633">
    <property type="entry name" value="NUCLEOLAR PROTEIN 11"/>
    <property type="match status" value="1"/>
</dbReference>
<protein>
    <submittedName>
        <fullName evidence="2">Uncharacterized protein</fullName>
    </submittedName>
</protein>
<dbReference type="PANTHER" id="PTHR15633:SF2">
    <property type="entry name" value="NUCLEOLAR PROTEIN 11"/>
    <property type="match status" value="1"/>
</dbReference>